<organism evidence="2 3">
    <name type="scientific">Pseudomonas hefeiensis</name>
    <dbReference type="NCBI Taxonomy" id="2738125"/>
    <lineage>
        <taxon>Bacteria</taxon>
        <taxon>Pseudomonadati</taxon>
        <taxon>Pseudomonadota</taxon>
        <taxon>Gammaproteobacteria</taxon>
        <taxon>Pseudomonadales</taxon>
        <taxon>Pseudomonadaceae</taxon>
        <taxon>Pseudomonas</taxon>
    </lineage>
</organism>
<reference evidence="2 3" key="1">
    <citation type="submission" date="2023-02" db="EMBL/GenBank/DDBJ databases">
        <title>Evolution of Hrp T3SS in non-pathogenic Pseudomonas fluorescens.</title>
        <authorList>
            <person name="Liao K."/>
            <person name="Wei H."/>
            <person name="Gu Y."/>
        </authorList>
    </citation>
    <scope>NUCLEOTIDE SEQUENCE [LARGE SCALE GENOMIC DNA]</scope>
    <source>
        <strain evidence="2 3">FP205</strain>
    </source>
</reference>
<dbReference type="Proteomes" id="UP001230339">
    <property type="component" value="Chromosome"/>
</dbReference>
<evidence type="ECO:0000313" key="3">
    <source>
        <dbReference type="Proteomes" id="UP001230339"/>
    </source>
</evidence>
<keyword evidence="1" id="KW-1133">Transmembrane helix</keyword>
<feature type="transmembrane region" description="Helical" evidence="1">
    <location>
        <begin position="52"/>
        <end position="68"/>
    </location>
</feature>
<accession>A0ABY9G627</accession>
<feature type="transmembrane region" description="Helical" evidence="1">
    <location>
        <begin position="21"/>
        <end position="40"/>
    </location>
</feature>
<proteinExistence type="predicted"/>
<dbReference type="RefSeq" id="WP_305384598.1">
    <property type="nucleotide sequence ID" value="NZ_CP117426.1"/>
</dbReference>
<name>A0ABY9G627_9PSED</name>
<sequence>MSDAGRSLIAHAAFRESSDKFDHLVLAIIVAVIGFLVQTIPFGKLGLNVETMYLYALTLFGLAGISAFKRTEWSIQVYAKNHSMLESIEKRNQAGFLGNRIALEKCQSRTCFYYRARNIFIFTGLVCFIITKVFENYVR</sequence>
<dbReference type="EMBL" id="CP117449">
    <property type="protein sequence ID" value="WLH10798.1"/>
    <property type="molecule type" value="Genomic_DNA"/>
</dbReference>
<feature type="transmembrane region" description="Helical" evidence="1">
    <location>
        <begin position="119"/>
        <end position="138"/>
    </location>
</feature>
<evidence type="ECO:0000313" key="2">
    <source>
        <dbReference type="EMBL" id="WLH10798.1"/>
    </source>
</evidence>
<keyword evidence="1" id="KW-0812">Transmembrane</keyword>
<keyword evidence="1" id="KW-0472">Membrane</keyword>
<keyword evidence="3" id="KW-1185">Reference proteome</keyword>
<evidence type="ECO:0000256" key="1">
    <source>
        <dbReference type="SAM" id="Phobius"/>
    </source>
</evidence>
<gene>
    <name evidence="2" type="ORF">PSH57_18115</name>
</gene>
<protein>
    <submittedName>
        <fullName evidence="2">Uncharacterized protein</fullName>
    </submittedName>
</protein>